<evidence type="ECO:0000256" key="1">
    <source>
        <dbReference type="SAM" id="MobiDB-lite"/>
    </source>
</evidence>
<organism evidence="2 3">
    <name type="scientific">Jatropha curcas</name>
    <name type="common">Barbados nut</name>
    <dbReference type="NCBI Taxonomy" id="180498"/>
    <lineage>
        <taxon>Eukaryota</taxon>
        <taxon>Viridiplantae</taxon>
        <taxon>Streptophyta</taxon>
        <taxon>Embryophyta</taxon>
        <taxon>Tracheophyta</taxon>
        <taxon>Spermatophyta</taxon>
        <taxon>Magnoliopsida</taxon>
        <taxon>eudicotyledons</taxon>
        <taxon>Gunneridae</taxon>
        <taxon>Pentapetalae</taxon>
        <taxon>rosids</taxon>
        <taxon>fabids</taxon>
        <taxon>Malpighiales</taxon>
        <taxon>Euphorbiaceae</taxon>
        <taxon>Crotonoideae</taxon>
        <taxon>Jatropheae</taxon>
        <taxon>Jatropha</taxon>
    </lineage>
</organism>
<sequence>MKKEREKLAIDDGEDWSRLVMTRSPENQWREEEERGGGAPLPLKKNEERRGREEEKEDKSVSRLFRFDSNRFGLIQ</sequence>
<evidence type="ECO:0000313" key="3">
    <source>
        <dbReference type="Proteomes" id="UP000027138"/>
    </source>
</evidence>
<reference evidence="2 3" key="1">
    <citation type="journal article" date="2014" name="PLoS ONE">
        <title>Global Analysis of Gene Expression Profiles in Physic Nut (Jatropha curcas L.) Seedlings Exposed to Salt Stress.</title>
        <authorList>
            <person name="Zhang L."/>
            <person name="Zhang C."/>
            <person name="Wu P."/>
            <person name="Chen Y."/>
            <person name="Li M."/>
            <person name="Jiang H."/>
            <person name="Wu G."/>
        </authorList>
    </citation>
    <scope>NUCLEOTIDE SEQUENCE [LARGE SCALE GENOMIC DNA]</scope>
    <source>
        <strain evidence="3">cv. GZQX0401</strain>
        <tissue evidence="2">Young leaves</tissue>
    </source>
</reference>
<gene>
    <name evidence="2" type="ORF">JCGZ_13677</name>
</gene>
<dbReference type="EMBL" id="KK914574">
    <property type="protein sequence ID" value="KDP32679.1"/>
    <property type="molecule type" value="Genomic_DNA"/>
</dbReference>
<dbReference type="Proteomes" id="UP000027138">
    <property type="component" value="Unassembled WGS sequence"/>
</dbReference>
<proteinExistence type="predicted"/>
<accession>A0A067KLL1</accession>
<name>A0A067KLL1_JATCU</name>
<feature type="compositionally biased region" description="Basic and acidic residues" evidence="1">
    <location>
        <begin position="44"/>
        <end position="60"/>
    </location>
</feature>
<protein>
    <submittedName>
        <fullName evidence="2">Uncharacterized protein</fullName>
    </submittedName>
</protein>
<keyword evidence="3" id="KW-1185">Reference proteome</keyword>
<feature type="region of interest" description="Disordered" evidence="1">
    <location>
        <begin position="16"/>
        <end position="60"/>
    </location>
</feature>
<evidence type="ECO:0000313" key="2">
    <source>
        <dbReference type="EMBL" id="KDP32679.1"/>
    </source>
</evidence>
<dbReference type="AlphaFoldDB" id="A0A067KLL1"/>